<protein>
    <submittedName>
        <fullName evidence="2">KICSTOR complex protein SZT2</fullName>
    </submittedName>
</protein>
<keyword evidence="3" id="KW-1185">Reference proteome</keyword>
<feature type="compositionally biased region" description="Low complexity" evidence="1">
    <location>
        <begin position="3084"/>
        <end position="3102"/>
    </location>
</feature>
<organism evidence="2 3">
    <name type="scientific">Trichonephila inaurata madagascariensis</name>
    <dbReference type="NCBI Taxonomy" id="2747483"/>
    <lineage>
        <taxon>Eukaryota</taxon>
        <taxon>Metazoa</taxon>
        <taxon>Ecdysozoa</taxon>
        <taxon>Arthropoda</taxon>
        <taxon>Chelicerata</taxon>
        <taxon>Arachnida</taxon>
        <taxon>Araneae</taxon>
        <taxon>Araneomorphae</taxon>
        <taxon>Entelegynae</taxon>
        <taxon>Araneoidea</taxon>
        <taxon>Nephilidae</taxon>
        <taxon>Trichonephila</taxon>
        <taxon>Trichonephila inaurata</taxon>
    </lineage>
</organism>
<dbReference type="PANTHER" id="PTHR14918">
    <property type="entry name" value="KICSTOR COMPLEX PROTEIN SZT2"/>
    <property type="match status" value="1"/>
</dbReference>
<proteinExistence type="predicted"/>
<dbReference type="EMBL" id="BMAV01019137">
    <property type="protein sequence ID" value="GFY71886.1"/>
    <property type="molecule type" value="Genomic_DNA"/>
</dbReference>
<evidence type="ECO:0000313" key="3">
    <source>
        <dbReference type="Proteomes" id="UP000886998"/>
    </source>
</evidence>
<dbReference type="InterPro" id="IPR033228">
    <property type="entry name" value="SZT2"/>
</dbReference>
<feature type="compositionally biased region" description="Basic and acidic residues" evidence="1">
    <location>
        <begin position="1188"/>
        <end position="1204"/>
    </location>
</feature>
<feature type="compositionally biased region" description="Low complexity" evidence="1">
    <location>
        <begin position="2622"/>
        <end position="2635"/>
    </location>
</feature>
<dbReference type="Proteomes" id="UP000886998">
    <property type="component" value="Unassembled WGS sequence"/>
</dbReference>
<dbReference type="GO" id="GO:0005777">
    <property type="term" value="C:peroxisome"/>
    <property type="evidence" value="ECO:0007669"/>
    <property type="project" value="InterPro"/>
</dbReference>
<feature type="region of interest" description="Disordered" evidence="1">
    <location>
        <begin position="3455"/>
        <end position="3477"/>
    </location>
</feature>
<evidence type="ECO:0000313" key="2">
    <source>
        <dbReference type="EMBL" id="GFY71886.1"/>
    </source>
</evidence>
<evidence type="ECO:0000256" key="1">
    <source>
        <dbReference type="SAM" id="MobiDB-lite"/>
    </source>
</evidence>
<dbReference type="OrthoDB" id="6416947at2759"/>
<feature type="region of interest" description="Disordered" evidence="1">
    <location>
        <begin position="3077"/>
        <end position="3129"/>
    </location>
</feature>
<dbReference type="PANTHER" id="PTHR14918:SF3">
    <property type="entry name" value="KICSTOR COMPLEX PROTEIN SZT2"/>
    <property type="match status" value="1"/>
</dbReference>
<accession>A0A8X7CLB6</accession>
<sequence>MSSKDSLEIWEMDSNLEAKEVYVVMQNNYRISRNIRAQWFFRNLNKTITFKWKTGQEQCFDEIEIISAIPKLTEKFDVDPEQNTSVIKIVSDTKIHFLSTQYRLVFCLDLSSSVSTVDIQHDNIFFEEIYISLEKSLKSISQPFFVPGSEYYFSPQIYITVIAHIPNCSSSTPQAIIQGWILTPSNVDTLLEYLQSKLEYMCKLVKKASSTVHEEQIQFMMSHDAAGSMIDSTIEGNKMIKKVLDLSADISTLKVIRYGILALQLLPENSSAGIVVITDGILNFPTCKSLDALLTQLRNNTIACSFIQLGSSFHSFSCFGRVPYKELMEFIATATCGAYFSSCKHMVTSESNCNLITPFHKSLLLWSFQKTSTSGFLEAYEPSSDRENYWHVDNPHFYTVAHQSRVKKKHTEGTWKVSLENLLSCRLREGYSVKSVLIDEAKSTTEIRLVLPWMLSTNIEYLITSGPNPGRQWKSSYSDISCHFEIIVDGCYEFLHDVTCSDKKPIRSVYRKTVITQFWSYIKNLSNTDQILTQLHSFALNPLYYTIPESIKNGVPLFYYSTNSSVPILQSTNVANIQFTSFWKPLCMLDINVWQKWMHAHRIGVILQHDTPLQKNLHLPNSSGRYAHVQCRLAVTALNSLLSEESSFVLVENHSYINLLFDDPDKPPVSFYVIRVTSKPPSVVIRLAFLGGLPGRQRYQIVNNLREKILRLKLSKPSSVKDYPRSCQSFPSESCCCFILRKPVEKILIRYEKLPTNYLISIADSQGNARNIPIHQKHSDSYFFADALVTLSKYLLQQRWIWTLQYESCTSLDLKSASKILYTLTKIRLQEGFHFSYSTFGIVYMVQEIPVEVPKEKLSSSGSIVEKERNCCVVQYVIFPPHTNTTVKDSISEEDDTELTEADGELQLITECWIEPQYGVTAMPSELEYLNGLKYEEIPLALHQKDLEVVRVLTTFEHLCCVCQKNPASQAIPIQSYAESNGQSHYAVPATPLPNISVLSKNEQIDQTNAIIIPYAFSLMSLLPKCPQTEMMFSTLHEIHHNGNEGEISGNAIFFDLLMENIEHFHDQEITLTSTDCAVFLFQIFHRCHSVTSNPSVPFPHPKFTASGLFIWQSSSINLSKCELCSKLSAPSKSEDFSQQTLPDNIKNCIPKWRCFVKSCASSHVILTILPATYEDLKKLYFPPDPNVSEKTKQDKANASHIEDKEENSDSSTVGNENICHEKENVTDISNMNALILPIYVYNCISSSIINRLVQTHNCNTIIDRFQNHVFDCDCHLNETLKHTNEVNEEDEVKKTIDAIVLKEHCSLIEKAFSKAFVYGVYRSLMSDFSIQKSDAVAAIDNICEESLLEINITEFIFMICGHVKDFFTKRSVKQMHLSQESTEDDQANKAYYQSLKHDKAADKSYFPLSMLQKYQPCEELYQKHLNVKEKFSEIIKSFFRVIPSRSDYFFFCPVADDIEDISLLNDGLESQEEDVLSESIVFEGENIETESVKYNNMIEEDAGSKSCFNTNSTVSSIDKDTEPSSVQDKSTLYPPLIVHFSCSVRGSNQEMKSCPLVLLPTCLNDIIKCLDTDSNEISLEDLKITLDMYCLTVPADIESPEIPRRQTYSTSFSSNSPVPEADIYHKQYVKDYDNESNCSDIPTDTLQGGSLVNLPQFQSEAVFRCIDKIKWLLQDEKVSVALNCFPITSDALDMVVDHVKSSKDKPCCIIKEIPLMFVYGSENSLDKFTQAFKRMSPIGYRLEEVNGCYYLTIDTDSEQKPSLETTLGIAQFNILKGIPHSDDGTELKRIVEEIKDTPVFPDIDFPVNQDRRGSEIENEVFSLIRDKKFQLLQPEDDSETEDGTEDCRPKAKFKKSSIKKIGCIHTSKRQVNSSLWETERKKDKSSNASKCSICKQASAESETYKKDQTPAEGEGNTECQANTAVEEFSPDAVFEIKSQNRASNLFLSGRLKTSDSDDPTADKDTEYEKFLSSNTEDGYDGDSSDSGSDFDFINSLDTRRPVLPRFWLIMNIYDGDSSDSGSDFDFINSLDTRRPVLPRFWLIMNICEEEVIIYFHMRNCAEDDPELIRCKTVLDEVATIVSKICKEVNQILLLKSLWDVRMCDRLLVPEESEDLWKGNDPNRTTSSDDPDYILEVQEKYLAATLKFDPGTFGCPIVWVTHFRLHHRLAVSSAGSHKSCGMQALRSVLNTFSVNNRENMFVYQESSGRVFYIRLFEEYCDVDHQRNGDDISLVDRYSSMQSLPTRGIVIDCELDLEFRPRVNSGASDSYRQDSISTSSTSRKHQKCVAMYVHGIGEVGTDIKKDLVQVLQNRLNEGVLDQINMMFCRNPQCMLTPEDVQFIQNTNNPPAHELFFTLPVKLLGYAHAIHIYLRQNLLHFLYTPKYTDSKKETHFKVYWDDSQEWAQTDDNDIFIYHPQQTLGRPGGKGITCVILSLITGQRRPFQTLEFLPPNPFAYQDGLFESEYVDLTATSFYNAKNERTPGPVALVRFQLWHVGKDNVEYLEVQLKNAIHHALWDLLLEYRALTSPTSEAAYLDDSSCYSEPTTPIRMRRSGLVNIESSLQMKDLHSSVKLHSTKEMSSSVPDIATKAHSSSPLLKDISAFNFGNKPQSAKPEFSSQASHPSSQLIVPSSSSKSEKRNLNVMFHSSMKPFLEFGDKLGCSNLAKNIQFLPSRHSVNFMLKEVIKVIKYFLRDLTPKVYIKIADSLAGDVEFVPYDLIERNANLSEEKPSSTRELIMMGRNEKQWRSYMGLDDFMKFHEVSSEGVKSYQKHLTHICDHQNIEIYPESIPSSPTFTNKSNTSFTSSSPNLKTVRSMDTQSSTSPVFVPRQRLFLLYVEDKKMTVYLYNWSQDLTQNVMESITRLNKWHHHRNSLLNNIILQKLGLFQGLEVLHRSDEKSSKDSKSSVLKGTVDEPVQSTLGYVEQLVRYHAYISSKESSNISNSSSKSSAASLRSNYIVKSLKNIRPRTPFHLSPSANIKDPVMAHGAHYLEAITPQRRDMQLLYNMWQTRGSNVNYPFDRVFSELKRQARLSHYCYTPLLFSPSWRYKVAPIRDHGLEPLDQLVNSIERLPEIAVSGRSRHSSGSSLKTSDFSTSSSNTSRTRRMSGAAGYPGSNQGSPKMRTKTPSEETWHTTVCHHYLQEYIQYLHTVGFVSLQTSETSDKRFSIVSDDDRLSRSDSFSRHRNSTRGSPNYLIKCMLGGLLVFELGLNDPYAFGHLYSLECLRFSACSSRTLSSQFTAAFLDELDKVKMNINLHSFTYDYHLRTIHSYISGRQLIFRHGYHLTSFLDDFIKYYQKVPTGARNLVFSGTLSVADINMSGDQLYNYIISHNKLYGMTVLRMVPIILDSNSSIDTEFALIELSAQKASYKDVNDVCQMGSFDIGILINQNTTDVAIEPNSLILNFYIILTSQRDLYPKLSNFGATLGSFQPVRYGSTLSSSGFSSRKTSTVSMVTEREKFESSGEESIHSSDSGSRSKKISFIRGMCDEDVIYLGYYSSQETMMQQVLSQQAESARIHLKEVVQQASIHCRRDFLWSSLLPRTLKEENSSKDHSLSSYVEFAELLELVPNLPMGAIDSKLEPLKNMHISWYSTLAPVLKAKYADSHREFISPDNSSLYVVVTNNKCPDSFMLLTIDTQTNRAELCLVIREQSSSLLDQVGDKIILHSPTLILLLEEFVNTCCFHLWTCLLPG</sequence>
<comment type="caution">
    <text evidence="2">The sequence shown here is derived from an EMBL/GenBank/DDBJ whole genome shotgun (WGS) entry which is preliminary data.</text>
</comment>
<feature type="compositionally biased region" description="Basic and acidic residues" evidence="1">
    <location>
        <begin position="3456"/>
        <end position="3470"/>
    </location>
</feature>
<reference evidence="2" key="1">
    <citation type="submission" date="2020-08" db="EMBL/GenBank/DDBJ databases">
        <title>Multicomponent nature underlies the extraordinary mechanical properties of spider dragline silk.</title>
        <authorList>
            <person name="Kono N."/>
            <person name="Nakamura H."/>
            <person name="Mori M."/>
            <person name="Yoshida Y."/>
            <person name="Ohtoshi R."/>
            <person name="Malay A.D."/>
            <person name="Moran D.A.P."/>
            <person name="Tomita M."/>
            <person name="Numata K."/>
            <person name="Arakawa K."/>
        </authorList>
    </citation>
    <scope>NUCLEOTIDE SEQUENCE</scope>
</reference>
<feature type="region of interest" description="Disordered" evidence="1">
    <location>
        <begin position="2610"/>
        <end position="2635"/>
    </location>
</feature>
<name>A0A8X7CLB6_9ARAC</name>
<feature type="region of interest" description="Disordered" evidence="1">
    <location>
        <begin position="1188"/>
        <end position="1217"/>
    </location>
</feature>
<gene>
    <name evidence="2" type="primary">Szt2</name>
    <name evidence="2" type="ORF">TNIN_284453</name>
</gene>